<protein>
    <submittedName>
        <fullName evidence="2">Uncharacterized protein</fullName>
    </submittedName>
</protein>
<keyword evidence="1" id="KW-1133">Transmembrane helix</keyword>
<name>A0A3B0SVP1_9ZZZZ</name>
<accession>A0A3B0SVP1</accession>
<proteinExistence type="predicted"/>
<reference evidence="2" key="1">
    <citation type="submission" date="2018-06" db="EMBL/GenBank/DDBJ databases">
        <authorList>
            <person name="Zhirakovskaya E."/>
        </authorList>
    </citation>
    <scope>NUCLEOTIDE SEQUENCE</scope>
</reference>
<sequence length="57" mass="6128">MMPYGSACGHSSDAPTVRAFDPGTMLGMQTRYLILASLITGLVILASFVIVMRMSFT</sequence>
<gene>
    <name evidence="2" type="ORF">MNBD_ACTINO02-2123</name>
</gene>
<evidence type="ECO:0000256" key="1">
    <source>
        <dbReference type="SAM" id="Phobius"/>
    </source>
</evidence>
<keyword evidence="1" id="KW-0472">Membrane</keyword>
<dbReference type="AlphaFoldDB" id="A0A3B0SVP1"/>
<evidence type="ECO:0000313" key="2">
    <source>
        <dbReference type="EMBL" id="VAW06382.1"/>
    </source>
</evidence>
<feature type="transmembrane region" description="Helical" evidence="1">
    <location>
        <begin position="32"/>
        <end position="52"/>
    </location>
</feature>
<dbReference type="EMBL" id="UOEK01000348">
    <property type="protein sequence ID" value="VAW06382.1"/>
    <property type="molecule type" value="Genomic_DNA"/>
</dbReference>
<organism evidence="2">
    <name type="scientific">hydrothermal vent metagenome</name>
    <dbReference type="NCBI Taxonomy" id="652676"/>
    <lineage>
        <taxon>unclassified sequences</taxon>
        <taxon>metagenomes</taxon>
        <taxon>ecological metagenomes</taxon>
    </lineage>
</organism>
<keyword evidence="1" id="KW-0812">Transmembrane</keyword>